<proteinExistence type="predicted"/>
<comment type="caution">
    <text evidence="2">The sequence shown here is derived from an EMBL/GenBank/DDBJ whole genome shotgun (WGS) entry which is preliminary data.</text>
</comment>
<name>A0A842HBV3_9BACT</name>
<dbReference type="PROSITE" id="PS51729">
    <property type="entry name" value="GNAT_YJDJ"/>
    <property type="match status" value="1"/>
</dbReference>
<protein>
    <submittedName>
        <fullName evidence="2">N-acetyltransferase</fullName>
    </submittedName>
</protein>
<dbReference type="AlphaFoldDB" id="A0A842HBV3"/>
<dbReference type="PANTHER" id="PTHR31435">
    <property type="entry name" value="PROTEIN NATD1"/>
    <property type="match status" value="1"/>
</dbReference>
<gene>
    <name evidence="2" type="ORF">H5P28_01380</name>
</gene>
<dbReference type="InterPro" id="IPR045057">
    <property type="entry name" value="Gcn5-rel_NAT"/>
</dbReference>
<evidence type="ECO:0000313" key="3">
    <source>
        <dbReference type="Proteomes" id="UP000546464"/>
    </source>
</evidence>
<dbReference type="RefSeq" id="WP_185673913.1">
    <property type="nucleotide sequence ID" value="NZ_JACHVB010000012.1"/>
</dbReference>
<evidence type="ECO:0000259" key="1">
    <source>
        <dbReference type="PROSITE" id="PS51729"/>
    </source>
</evidence>
<organism evidence="2 3">
    <name type="scientific">Ruficoccus amylovorans</name>
    <dbReference type="NCBI Taxonomy" id="1804625"/>
    <lineage>
        <taxon>Bacteria</taxon>
        <taxon>Pseudomonadati</taxon>
        <taxon>Verrucomicrobiota</taxon>
        <taxon>Opitutia</taxon>
        <taxon>Puniceicoccales</taxon>
        <taxon>Cerasicoccaceae</taxon>
        <taxon>Ruficoccus</taxon>
    </lineage>
</organism>
<sequence length="92" mass="10084">MKENTENAPVEVVHQPQQNRFVTADGGLLTYEIDGEGRFVVQHTGVPVELRGQGIAARLAEAALVFAEGKGYPVVPQCEYVAVYMKRRSPKA</sequence>
<dbReference type="PANTHER" id="PTHR31435:SF9">
    <property type="entry name" value="PROTEIN NATD1"/>
    <property type="match status" value="1"/>
</dbReference>
<dbReference type="EMBL" id="JACHVB010000012">
    <property type="protein sequence ID" value="MBC2592901.1"/>
    <property type="molecule type" value="Genomic_DNA"/>
</dbReference>
<keyword evidence="3" id="KW-1185">Reference proteome</keyword>
<dbReference type="Gene3D" id="3.40.630.30">
    <property type="match status" value="1"/>
</dbReference>
<dbReference type="Proteomes" id="UP000546464">
    <property type="component" value="Unassembled WGS sequence"/>
</dbReference>
<keyword evidence="2" id="KW-0808">Transferase</keyword>
<evidence type="ECO:0000313" key="2">
    <source>
        <dbReference type="EMBL" id="MBC2592901.1"/>
    </source>
</evidence>
<feature type="domain" description="N-acetyltransferase" evidence="1">
    <location>
        <begin position="2"/>
        <end position="92"/>
    </location>
</feature>
<dbReference type="InterPro" id="IPR016181">
    <property type="entry name" value="Acyl_CoA_acyltransferase"/>
</dbReference>
<dbReference type="GO" id="GO:0016740">
    <property type="term" value="F:transferase activity"/>
    <property type="evidence" value="ECO:0007669"/>
    <property type="project" value="UniProtKB-KW"/>
</dbReference>
<accession>A0A842HBV3</accession>
<reference evidence="2 3" key="1">
    <citation type="submission" date="2020-07" db="EMBL/GenBank/DDBJ databases">
        <authorList>
            <person name="Feng X."/>
        </authorList>
    </citation>
    <scope>NUCLEOTIDE SEQUENCE [LARGE SCALE GENOMIC DNA]</scope>
    <source>
        <strain evidence="2 3">JCM31066</strain>
    </source>
</reference>
<dbReference type="InterPro" id="IPR031165">
    <property type="entry name" value="GNAT_YJDJ"/>
</dbReference>
<dbReference type="Pfam" id="PF14542">
    <property type="entry name" value="Acetyltransf_CG"/>
    <property type="match status" value="1"/>
</dbReference>
<dbReference type="SUPFAM" id="SSF55729">
    <property type="entry name" value="Acyl-CoA N-acyltransferases (Nat)"/>
    <property type="match status" value="1"/>
</dbReference>